<organism evidence="5 6">
    <name type="scientific">Phytohabitans flavus</name>
    <dbReference type="NCBI Taxonomy" id="1076124"/>
    <lineage>
        <taxon>Bacteria</taxon>
        <taxon>Bacillati</taxon>
        <taxon>Actinomycetota</taxon>
        <taxon>Actinomycetes</taxon>
        <taxon>Micromonosporales</taxon>
        <taxon>Micromonosporaceae</taxon>
    </lineage>
</organism>
<keyword evidence="6" id="KW-1185">Reference proteome</keyword>
<feature type="signal peptide" evidence="3">
    <location>
        <begin position="1"/>
        <end position="20"/>
    </location>
</feature>
<dbReference type="InterPro" id="IPR058923">
    <property type="entry name" value="RCC1-like_dom"/>
</dbReference>
<dbReference type="InterPro" id="IPR009091">
    <property type="entry name" value="RCC1/BLIP-II"/>
</dbReference>
<evidence type="ECO:0000256" key="1">
    <source>
        <dbReference type="ARBA" id="ARBA00022658"/>
    </source>
</evidence>
<feature type="chain" id="PRO_5026123095" description="RCC1-like domain-containing protein" evidence="3">
    <location>
        <begin position="21"/>
        <end position="1043"/>
    </location>
</feature>
<dbReference type="PANTHER" id="PTHR45982:SF1">
    <property type="entry name" value="REGULATOR OF CHROMOSOME CONDENSATION"/>
    <property type="match status" value="1"/>
</dbReference>
<gene>
    <name evidence="5" type="ORF">Pflav_017290</name>
</gene>
<evidence type="ECO:0000256" key="3">
    <source>
        <dbReference type="SAM" id="SignalP"/>
    </source>
</evidence>
<keyword evidence="3" id="KW-0732">Signal</keyword>
<evidence type="ECO:0000313" key="6">
    <source>
        <dbReference type="Proteomes" id="UP000502508"/>
    </source>
</evidence>
<dbReference type="PANTHER" id="PTHR45982">
    <property type="entry name" value="REGULATOR OF CHROMOSOME CONDENSATION"/>
    <property type="match status" value="1"/>
</dbReference>
<reference evidence="5 6" key="2">
    <citation type="submission" date="2020-03" db="EMBL/GenBank/DDBJ databases">
        <authorList>
            <person name="Ichikawa N."/>
            <person name="Kimura A."/>
            <person name="Kitahashi Y."/>
            <person name="Uohara A."/>
        </authorList>
    </citation>
    <scope>NUCLEOTIDE SEQUENCE [LARGE SCALE GENOMIC DNA]</scope>
    <source>
        <strain evidence="5 6">NBRC 107702</strain>
    </source>
</reference>
<dbReference type="InterPro" id="IPR051553">
    <property type="entry name" value="Ran_GTPase-activating"/>
</dbReference>
<keyword evidence="1" id="KW-0344">Guanine-nucleotide releasing factor</keyword>
<keyword evidence="2" id="KW-0677">Repeat</keyword>
<dbReference type="Gene3D" id="2.130.10.30">
    <property type="entry name" value="Regulator of chromosome condensation 1/beta-lactamase-inhibitor protein II"/>
    <property type="match status" value="2"/>
</dbReference>
<dbReference type="EMBL" id="AP022870">
    <property type="protein sequence ID" value="BCB75319.1"/>
    <property type="molecule type" value="Genomic_DNA"/>
</dbReference>
<name>A0A6F8XNE4_9ACTN</name>
<evidence type="ECO:0000259" key="4">
    <source>
        <dbReference type="Pfam" id="PF25390"/>
    </source>
</evidence>
<protein>
    <recommendedName>
        <fullName evidence="4">RCC1-like domain-containing protein</fullName>
    </recommendedName>
</protein>
<dbReference type="GO" id="GO:0005085">
    <property type="term" value="F:guanyl-nucleotide exchange factor activity"/>
    <property type="evidence" value="ECO:0007669"/>
    <property type="project" value="TreeGrafter"/>
</dbReference>
<dbReference type="AlphaFoldDB" id="A0A6F8XNE4"/>
<sequence>MLAAVAVVVSPAAGVSVASAAEEPPASSWTFTQVSSSSVNTMALRSDGAVFAWGQNNFGQVGDGTTTQAPTPVQVQRGTIPEGVRIVQITSSYTSVAVGDDGKVYTWGWNSNGQLGDGTTTQRNVPGPVVQGAIPEGVKIVKVAAGASTLYALGDDGWLYSWGSDSFNALGDGDSSTVARRTPGPIARGVIPAGVKLVDVAAGASTVVVLGDDGMAYGWGGNAANGQLGNVTVAQAPVAIPQGQIPAGVKLVKVGGGSYFNAALGDDGKLYGWGEGSYGQLCVGTFQTKQATPVAATGALPEGVRLVQVTALEGTVLALGDDGKTYGCGQGSAGELGNGASDGSSRLTPSVQGEIPDGVKLTTVAGRGATAVALGSDAKVYAWGSNGQGQVGNGGRGVRLAPTAAVFDAGSIVAEPTSTTLSLPGNLRADVPFTATVTVSPATAAGTVRLRDSATGSALGTTGTLAGGTAQVTATVTASGSKQLVAEFTPDRPLYFLASTSQPVTADFGLSPKPRLTANRTQVATTLGTQENADLTLTLTDGDNPLEDVTLTVSSNSAQVPADRITITGTGATRTVRIEPATADRINGAALTFTARDPDGNTGQVQVQYYASLAVASPTATYYYGDADASAAVDAGDGYILVADDEHEIIKLYKAGQSGNPVKEYDFAAVPGGRELDIESAARVGDLVYWIGSYGNNRDGESRVERQTTFTTTVTGSGANTELTLASVLPATPSSLFSALLAWDSGNGHGLGANRLKFVAGARSGVQPNPPNGFNIEGFAFAPGSTSTAYLSFRAPSITVDGTERALIVPVTNFDTLVAGTAPQPQFGAPILLDLGGRTIRDIRKNAHDEYLISAGPGLGNDTWALYMWNGDPAAAPVFNQVLPTIDARVGGAWEAISIMPDRIAGGAKVEIVSDTGDAPLYGPTAAKDLARPIRKAYTDTFTIADFLAATVTATPRCLAGKAYVAVQARNDHDSPMSIDLKTAYGERSVANVAPGANAYQSFTTRAASVAAGSATVRATGTVDGKAVTTVYTVQYAGLNCAG</sequence>
<reference evidence="5 6" key="1">
    <citation type="submission" date="2020-03" db="EMBL/GenBank/DDBJ databases">
        <title>Whole genome shotgun sequence of Phytohabitans flavus NBRC 107702.</title>
        <authorList>
            <person name="Komaki H."/>
            <person name="Tamura T."/>
        </authorList>
    </citation>
    <scope>NUCLEOTIDE SEQUENCE [LARGE SCALE GENOMIC DNA]</scope>
    <source>
        <strain evidence="5 6">NBRC 107702</strain>
    </source>
</reference>
<dbReference type="SUPFAM" id="SSF50985">
    <property type="entry name" value="RCC1/BLIP-II"/>
    <property type="match status" value="1"/>
</dbReference>
<accession>A0A6F8XNE4</accession>
<proteinExistence type="predicted"/>
<feature type="domain" description="RCC1-like" evidence="4">
    <location>
        <begin position="83"/>
        <end position="403"/>
    </location>
</feature>
<dbReference type="KEGG" id="pfla:Pflav_017290"/>
<dbReference type="Pfam" id="PF25390">
    <property type="entry name" value="WD40_RLD"/>
    <property type="match status" value="1"/>
</dbReference>
<dbReference type="RefSeq" id="WP_173035040.1">
    <property type="nucleotide sequence ID" value="NZ_AP022870.1"/>
</dbReference>
<dbReference type="Pfam" id="PF13540">
    <property type="entry name" value="RCC1_2"/>
    <property type="match status" value="1"/>
</dbReference>
<evidence type="ECO:0000256" key="2">
    <source>
        <dbReference type="ARBA" id="ARBA00022737"/>
    </source>
</evidence>
<dbReference type="GO" id="GO:0005737">
    <property type="term" value="C:cytoplasm"/>
    <property type="evidence" value="ECO:0007669"/>
    <property type="project" value="TreeGrafter"/>
</dbReference>
<dbReference type="Proteomes" id="UP000502508">
    <property type="component" value="Chromosome"/>
</dbReference>
<dbReference type="InterPro" id="IPR000408">
    <property type="entry name" value="Reg_chr_condens"/>
</dbReference>
<evidence type="ECO:0000313" key="5">
    <source>
        <dbReference type="EMBL" id="BCB75319.1"/>
    </source>
</evidence>
<dbReference type="PRINTS" id="PR00633">
    <property type="entry name" value="RCCNDNSATION"/>
</dbReference>
<dbReference type="PROSITE" id="PS50012">
    <property type="entry name" value="RCC1_3"/>
    <property type="match status" value="6"/>
</dbReference>